<dbReference type="Pfam" id="PF00672">
    <property type="entry name" value="HAMP"/>
    <property type="match status" value="1"/>
</dbReference>
<dbReference type="SUPFAM" id="SSF103190">
    <property type="entry name" value="Sensory domain-like"/>
    <property type="match status" value="1"/>
</dbReference>
<keyword evidence="3" id="KW-0145">Chemotaxis</keyword>
<dbReference type="EMBL" id="FQUG01000005">
    <property type="protein sequence ID" value="SHE97077.1"/>
    <property type="molecule type" value="Genomic_DNA"/>
</dbReference>
<keyword evidence="4 11" id="KW-0812">Transmembrane</keyword>
<dbReference type="PANTHER" id="PTHR32089">
    <property type="entry name" value="METHYL-ACCEPTING CHEMOTAXIS PROTEIN MCPB"/>
    <property type="match status" value="1"/>
</dbReference>
<dbReference type="OrthoDB" id="136416at2"/>
<gene>
    <name evidence="14" type="ORF">SAMN02745190_01613</name>
</gene>
<dbReference type="CDD" id="cd12913">
    <property type="entry name" value="PDC1_MCP_like"/>
    <property type="match status" value="1"/>
</dbReference>
<evidence type="ECO:0000256" key="1">
    <source>
        <dbReference type="ARBA" id="ARBA00004651"/>
    </source>
</evidence>
<evidence type="ECO:0000256" key="11">
    <source>
        <dbReference type="SAM" id="Phobius"/>
    </source>
</evidence>
<evidence type="ECO:0000256" key="6">
    <source>
        <dbReference type="ARBA" id="ARBA00023136"/>
    </source>
</evidence>
<protein>
    <submittedName>
        <fullName evidence="14">Methyl-accepting chemotaxis sensory transducer with Cache sensor</fullName>
    </submittedName>
</protein>
<dbReference type="InterPro" id="IPR033479">
    <property type="entry name" value="dCache_1"/>
</dbReference>
<evidence type="ECO:0000256" key="5">
    <source>
        <dbReference type="ARBA" id="ARBA00022989"/>
    </source>
</evidence>
<keyword evidence="2" id="KW-1003">Cell membrane</keyword>
<feature type="transmembrane region" description="Helical" evidence="11">
    <location>
        <begin position="7"/>
        <end position="29"/>
    </location>
</feature>
<reference evidence="14 15" key="1">
    <citation type="submission" date="2016-11" db="EMBL/GenBank/DDBJ databases">
        <authorList>
            <person name="Jaros S."/>
            <person name="Januszkiewicz K."/>
            <person name="Wedrychowicz H."/>
        </authorList>
    </citation>
    <scope>NUCLEOTIDE SEQUENCE [LARGE SCALE GENOMIC DNA]</scope>
    <source>
        <strain evidence="14 15">DSM 10502</strain>
    </source>
</reference>
<dbReference type="PROSITE" id="PS50885">
    <property type="entry name" value="HAMP"/>
    <property type="match status" value="1"/>
</dbReference>
<dbReference type="GO" id="GO:0006935">
    <property type="term" value="P:chemotaxis"/>
    <property type="evidence" value="ECO:0007669"/>
    <property type="project" value="UniProtKB-KW"/>
</dbReference>
<keyword evidence="7 9" id="KW-0807">Transducer</keyword>
<dbReference type="Pfam" id="PF00015">
    <property type="entry name" value="MCPsignal"/>
    <property type="match status" value="1"/>
</dbReference>
<dbReference type="InterPro" id="IPR004089">
    <property type="entry name" value="MCPsignal_dom"/>
</dbReference>
<keyword evidence="6 11" id="KW-0472">Membrane</keyword>
<dbReference type="CDD" id="cd11386">
    <property type="entry name" value="MCP_signal"/>
    <property type="match status" value="1"/>
</dbReference>
<evidence type="ECO:0000259" key="12">
    <source>
        <dbReference type="PROSITE" id="PS50111"/>
    </source>
</evidence>
<dbReference type="STRING" id="1123243.SAMN02745190_01613"/>
<name>A0A1M4XU21_9FIRM</name>
<dbReference type="PROSITE" id="PS50111">
    <property type="entry name" value="CHEMOTAXIS_TRANSDUC_2"/>
    <property type="match status" value="1"/>
</dbReference>
<dbReference type="GO" id="GO:0005886">
    <property type="term" value="C:plasma membrane"/>
    <property type="evidence" value="ECO:0007669"/>
    <property type="project" value="UniProtKB-SubCell"/>
</dbReference>
<dbReference type="Gene3D" id="6.10.340.10">
    <property type="match status" value="1"/>
</dbReference>
<evidence type="ECO:0000256" key="4">
    <source>
        <dbReference type="ARBA" id="ARBA00022692"/>
    </source>
</evidence>
<dbReference type="InterPro" id="IPR003660">
    <property type="entry name" value="HAMP_dom"/>
</dbReference>
<keyword evidence="10" id="KW-0175">Coiled coil</keyword>
<feature type="transmembrane region" description="Helical" evidence="11">
    <location>
        <begin position="276"/>
        <end position="295"/>
    </location>
</feature>
<dbReference type="CDD" id="cd06225">
    <property type="entry name" value="HAMP"/>
    <property type="match status" value="1"/>
</dbReference>
<comment type="subcellular location">
    <subcellularLocation>
        <location evidence="1">Cell membrane</location>
        <topology evidence="1">Multi-pass membrane protein</topology>
    </subcellularLocation>
</comment>
<dbReference type="GO" id="GO:0007165">
    <property type="term" value="P:signal transduction"/>
    <property type="evidence" value="ECO:0007669"/>
    <property type="project" value="UniProtKB-KW"/>
</dbReference>
<dbReference type="SMART" id="SM00304">
    <property type="entry name" value="HAMP"/>
    <property type="match status" value="1"/>
</dbReference>
<feature type="domain" description="Methyl-accepting transducer" evidence="12">
    <location>
        <begin position="369"/>
        <end position="640"/>
    </location>
</feature>
<evidence type="ECO:0000313" key="15">
    <source>
        <dbReference type="Proteomes" id="UP000184404"/>
    </source>
</evidence>
<accession>A0A1M4XU21</accession>
<organism evidence="14 15">
    <name type="scientific">Schwartzia succinivorans DSM 10502</name>
    <dbReference type="NCBI Taxonomy" id="1123243"/>
    <lineage>
        <taxon>Bacteria</taxon>
        <taxon>Bacillati</taxon>
        <taxon>Bacillota</taxon>
        <taxon>Negativicutes</taxon>
        <taxon>Selenomonadales</taxon>
        <taxon>Selenomonadaceae</taxon>
        <taxon>Schwartzia</taxon>
    </lineage>
</organism>
<evidence type="ECO:0000256" key="9">
    <source>
        <dbReference type="PROSITE-ProRule" id="PRU00284"/>
    </source>
</evidence>
<sequence length="655" mass="69633">MGIRQKFIGLAGLAGALMAIVAVVGYYTAATNLEASIERGTRSAIMVRSEQIHAWFSRKVSLAQAAAEYASAAGTADVPTLQRGLTLANSDKEVASLVNGLESGVSFDAKEDLTKLFDARTRDWYKAAKSAGKTIYTNAYTDVQTKQLVVSAAVPYSVNNQFAGAICMDVTLDALKHLASELKYREQGTGIIFEKATGKVLGSAGGDEIFSDVRQNKEIGAHFDEMVKNERGYFMTTKNGEKQVFAYSTVADVNWVVGLMIPESFMFAELHRMQTMYAVVTIIGVLLIVVACLKFSTRIVRVVQLLAERVKEMADGVLNQKPLEVDSEDELGQLSGGVNAMGANLRKLIGEVKKSAEQVAASSEELTAGAQQAAQAATEVAQTVTEVADGMEKQLENVDGAKNNVDTVSEDIHNMTAEAQEVAADTAETAVAARQGEELMGTATERMQGIEEVVKNLAGVVKKLGDNSQQIGQIVETISSIADQTNLLALNAAIEAARAGEAGRGFSVVAEEVRKLAEQSADAAEEIKERIGSVQSDTEEAVAAMEKGTVEVQQGAQAVQSVGEQFARIMEMVTAIEAKMRSISSSAATVADGTKNIVSAVENIDSVSRKTSEHTQTISAAAEEQSASSEEIASASQALATLATDLSHETGKFRL</sequence>
<dbReference type="Gene3D" id="1.10.287.950">
    <property type="entry name" value="Methyl-accepting chemotaxis protein"/>
    <property type="match status" value="1"/>
</dbReference>
<evidence type="ECO:0000259" key="13">
    <source>
        <dbReference type="PROSITE" id="PS50885"/>
    </source>
</evidence>
<evidence type="ECO:0000313" key="14">
    <source>
        <dbReference type="EMBL" id="SHE97077.1"/>
    </source>
</evidence>
<keyword evidence="5 11" id="KW-1133">Transmembrane helix</keyword>
<evidence type="ECO:0000256" key="2">
    <source>
        <dbReference type="ARBA" id="ARBA00022475"/>
    </source>
</evidence>
<dbReference type="PANTHER" id="PTHR32089:SF112">
    <property type="entry name" value="LYSOZYME-LIKE PROTEIN-RELATED"/>
    <property type="match status" value="1"/>
</dbReference>
<dbReference type="RefSeq" id="WP_072935696.1">
    <property type="nucleotide sequence ID" value="NZ_FQUG01000005.1"/>
</dbReference>
<feature type="coiled-coil region" evidence="10">
    <location>
        <begin position="391"/>
        <end position="418"/>
    </location>
</feature>
<dbReference type="Pfam" id="PF02743">
    <property type="entry name" value="dCache_1"/>
    <property type="match status" value="1"/>
</dbReference>
<keyword evidence="15" id="KW-1185">Reference proteome</keyword>
<dbReference type="SMART" id="SM00283">
    <property type="entry name" value="MA"/>
    <property type="match status" value="1"/>
</dbReference>
<dbReference type="AlphaFoldDB" id="A0A1M4XU21"/>
<evidence type="ECO:0000256" key="7">
    <source>
        <dbReference type="ARBA" id="ARBA00023224"/>
    </source>
</evidence>
<proteinExistence type="inferred from homology"/>
<dbReference type="SUPFAM" id="SSF58104">
    <property type="entry name" value="Methyl-accepting chemotaxis protein (MCP) signaling domain"/>
    <property type="match status" value="1"/>
</dbReference>
<comment type="similarity">
    <text evidence="8">Belongs to the methyl-accepting chemotaxis (MCP) protein family.</text>
</comment>
<evidence type="ECO:0000256" key="10">
    <source>
        <dbReference type="SAM" id="Coils"/>
    </source>
</evidence>
<dbReference type="Gene3D" id="3.30.450.20">
    <property type="entry name" value="PAS domain"/>
    <property type="match status" value="2"/>
</dbReference>
<dbReference type="Proteomes" id="UP000184404">
    <property type="component" value="Unassembled WGS sequence"/>
</dbReference>
<evidence type="ECO:0000256" key="8">
    <source>
        <dbReference type="ARBA" id="ARBA00029447"/>
    </source>
</evidence>
<evidence type="ECO:0000256" key="3">
    <source>
        <dbReference type="ARBA" id="ARBA00022500"/>
    </source>
</evidence>
<dbReference type="InterPro" id="IPR029151">
    <property type="entry name" value="Sensor-like_sf"/>
</dbReference>
<feature type="domain" description="HAMP" evidence="13">
    <location>
        <begin position="297"/>
        <end position="350"/>
    </location>
</feature>